<keyword evidence="4" id="KW-0479">Metal-binding</keyword>
<dbReference type="PANTHER" id="PTHR43583">
    <property type="entry name" value="2-IMINOACETATE SYNTHASE"/>
    <property type="match status" value="1"/>
</dbReference>
<organism evidence="8 9">
    <name type="scientific">Clostridium frigidicarnis</name>
    <dbReference type="NCBI Taxonomy" id="84698"/>
    <lineage>
        <taxon>Bacteria</taxon>
        <taxon>Bacillati</taxon>
        <taxon>Bacillota</taxon>
        <taxon>Clostridia</taxon>
        <taxon>Eubacteriales</taxon>
        <taxon>Clostridiaceae</taxon>
        <taxon>Clostridium</taxon>
    </lineage>
</organism>
<dbReference type="SFLD" id="SFLDF00301">
    <property type="entry name" value="2-iminoacetate_synthase_(ThiH)"/>
    <property type="match status" value="1"/>
</dbReference>
<dbReference type="RefSeq" id="WP_090039542.1">
    <property type="nucleotide sequence ID" value="NZ_FOKI01000006.1"/>
</dbReference>
<evidence type="ECO:0000313" key="8">
    <source>
        <dbReference type="EMBL" id="SFA93063.1"/>
    </source>
</evidence>
<dbReference type="GO" id="GO:0051539">
    <property type="term" value="F:4 iron, 4 sulfur cluster binding"/>
    <property type="evidence" value="ECO:0007669"/>
    <property type="project" value="UniProtKB-KW"/>
</dbReference>
<dbReference type="InterPro" id="IPR012726">
    <property type="entry name" value="ThiH"/>
</dbReference>
<evidence type="ECO:0000256" key="2">
    <source>
        <dbReference type="ARBA" id="ARBA00022485"/>
    </source>
</evidence>
<keyword evidence="6" id="KW-0411">Iron-sulfur</keyword>
<accession>A0A1I0WYV3</accession>
<evidence type="ECO:0000259" key="7">
    <source>
        <dbReference type="PROSITE" id="PS51918"/>
    </source>
</evidence>
<dbReference type="InterPro" id="IPR058240">
    <property type="entry name" value="rSAM_sf"/>
</dbReference>
<dbReference type="SFLD" id="SFLDG01081">
    <property type="entry name" value="cleavage_of_the_Ca-Cb_bond_in"/>
    <property type="match status" value="1"/>
</dbReference>
<reference evidence="8 9" key="1">
    <citation type="submission" date="2016-10" db="EMBL/GenBank/DDBJ databases">
        <authorList>
            <person name="de Groot N.N."/>
        </authorList>
    </citation>
    <scope>NUCLEOTIDE SEQUENCE [LARGE SCALE GENOMIC DNA]</scope>
    <source>
        <strain evidence="8 9">DSM 12271</strain>
    </source>
</reference>
<keyword evidence="5" id="KW-0408">Iron</keyword>
<evidence type="ECO:0000256" key="4">
    <source>
        <dbReference type="ARBA" id="ARBA00022723"/>
    </source>
</evidence>
<comment type="cofactor">
    <cofactor evidence="1">
        <name>[4Fe-4S] cluster</name>
        <dbReference type="ChEBI" id="CHEBI:49883"/>
    </cofactor>
</comment>
<dbReference type="OrthoDB" id="9801120at2"/>
<dbReference type="STRING" id="84698.SAMN04488528_1006122"/>
<keyword evidence="3" id="KW-0949">S-adenosyl-L-methionine</keyword>
<evidence type="ECO:0000256" key="5">
    <source>
        <dbReference type="ARBA" id="ARBA00023004"/>
    </source>
</evidence>
<evidence type="ECO:0000256" key="6">
    <source>
        <dbReference type="ARBA" id="ARBA00023014"/>
    </source>
</evidence>
<dbReference type="InterPro" id="IPR013785">
    <property type="entry name" value="Aldolase_TIM"/>
</dbReference>
<keyword evidence="2" id="KW-0004">4Fe-4S</keyword>
<evidence type="ECO:0000256" key="1">
    <source>
        <dbReference type="ARBA" id="ARBA00001966"/>
    </source>
</evidence>
<dbReference type="NCBIfam" id="TIGR02351">
    <property type="entry name" value="thiH"/>
    <property type="match status" value="1"/>
</dbReference>
<dbReference type="Pfam" id="PF06968">
    <property type="entry name" value="BATS"/>
    <property type="match status" value="1"/>
</dbReference>
<evidence type="ECO:0000313" key="9">
    <source>
        <dbReference type="Proteomes" id="UP000198619"/>
    </source>
</evidence>
<dbReference type="AlphaFoldDB" id="A0A1I0WYV3"/>
<dbReference type="InterPro" id="IPR034428">
    <property type="entry name" value="ThiH/NoCL/HydG-like"/>
</dbReference>
<dbReference type="InterPro" id="IPR007197">
    <property type="entry name" value="rSAM"/>
</dbReference>
<dbReference type="PANTHER" id="PTHR43583:SF1">
    <property type="entry name" value="2-IMINOACETATE SYNTHASE"/>
    <property type="match status" value="1"/>
</dbReference>
<dbReference type="EMBL" id="FOKI01000006">
    <property type="protein sequence ID" value="SFA93063.1"/>
    <property type="molecule type" value="Genomic_DNA"/>
</dbReference>
<dbReference type="GO" id="GO:0005506">
    <property type="term" value="F:iron ion binding"/>
    <property type="evidence" value="ECO:0007669"/>
    <property type="project" value="InterPro"/>
</dbReference>
<proteinExistence type="predicted"/>
<sequence length="375" mass="43387">MSFYNVIEKYRNFDFSKFWDNVKDQDIKFSMNKSKLTEEDFLILLSPKSDLYLEDMARKANELTNQYFGKTILLYTPLYIANYCVNKCAYCGYNIENNIIRKKLNIEEIESEAKEISEKGFKHILLLTGESPKDTPVEYIGDAVKVLKKYFSSVSIEVFPMKEEEYRYLIKLGVDGITVYQEVYDEEIYSRVHLKGPKRNYKFRLDAPEEGCRAGIRSINIGALLGLNHWRKELFFVALHGLYLQKKYGNIDVSFSLPRIRPHAGIFEEVYPVDDKDLVQGIIALRIMFPNCGINISTREEESFRNNLIPLGITKMSAGVSTAVGGHTLNKESRGESQFEINDSRSELEVKTAIRNKGYEPIFKDWINELLSEEI</sequence>
<dbReference type="PROSITE" id="PS51918">
    <property type="entry name" value="RADICAL_SAM"/>
    <property type="match status" value="1"/>
</dbReference>
<dbReference type="InterPro" id="IPR010722">
    <property type="entry name" value="BATS_dom"/>
</dbReference>
<dbReference type="SFLD" id="SFLDG01060">
    <property type="entry name" value="BATS_domain_containing"/>
    <property type="match status" value="1"/>
</dbReference>
<dbReference type="SFLD" id="SFLDS00029">
    <property type="entry name" value="Radical_SAM"/>
    <property type="match status" value="1"/>
</dbReference>
<name>A0A1I0WYV3_9CLOT</name>
<evidence type="ECO:0000256" key="3">
    <source>
        <dbReference type="ARBA" id="ARBA00022691"/>
    </source>
</evidence>
<dbReference type="SMART" id="SM00876">
    <property type="entry name" value="BATS"/>
    <property type="match status" value="1"/>
</dbReference>
<dbReference type="Pfam" id="PF04055">
    <property type="entry name" value="Radical_SAM"/>
    <property type="match status" value="1"/>
</dbReference>
<dbReference type="SUPFAM" id="SSF102114">
    <property type="entry name" value="Radical SAM enzymes"/>
    <property type="match status" value="1"/>
</dbReference>
<dbReference type="GO" id="GO:0009228">
    <property type="term" value="P:thiamine biosynthetic process"/>
    <property type="evidence" value="ECO:0007669"/>
    <property type="project" value="InterPro"/>
</dbReference>
<gene>
    <name evidence="8" type="ORF">SAMN04488528_1006122</name>
</gene>
<keyword evidence="8" id="KW-0456">Lyase</keyword>
<keyword evidence="9" id="KW-1185">Reference proteome</keyword>
<dbReference type="CDD" id="cd01335">
    <property type="entry name" value="Radical_SAM"/>
    <property type="match status" value="1"/>
</dbReference>
<dbReference type="GO" id="GO:0016829">
    <property type="term" value="F:lyase activity"/>
    <property type="evidence" value="ECO:0007669"/>
    <property type="project" value="UniProtKB-KW"/>
</dbReference>
<feature type="domain" description="Radical SAM core" evidence="7">
    <location>
        <begin position="70"/>
        <end position="305"/>
    </location>
</feature>
<dbReference type="Proteomes" id="UP000198619">
    <property type="component" value="Unassembled WGS sequence"/>
</dbReference>
<dbReference type="Gene3D" id="3.20.20.70">
    <property type="entry name" value="Aldolase class I"/>
    <property type="match status" value="1"/>
</dbReference>
<protein>
    <submittedName>
        <fullName evidence="8">Tyrosine lyase ThiH</fullName>
    </submittedName>
</protein>